<dbReference type="Proteomes" id="UP000186143">
    <property type="component" value="Unassembled WGS sequence"/>
</dbReference>
<accession>A0A1Q9ANC8</accession>
<reference evidence="1 2" key="1">
    <citation type="submission" date="2016-09" db="EMBL/GenBank/DDBJ databases">
        <title>Rhizobium sp. nov., a novel species isolated from the rice rhizosphere.</title>
        <authorList>
            <person name="Zhao J."/>
            <person name="Zhang X."/>
        </authorList>
    </citation>
    <scope>NUCLEOTIDE SEQUENCE [LARGE SCALE GENOMIC DNA]</scope>
    <source>
        <strain evidence="1 2">MH17</strain>
    </source>
</reference>
<dbReference type="EMBL" id="MKIO01000021">
    <property type="protein sequence ID" value="OLP56846.1"/>
    <property type="molecule type" value="Genomic_DNA"/>
</dbReference>
<sequence length="99" mass="10674">MDVEANSAGAHVYGNMQINTNKGSKDCWAMYGQRGQGPGPTDAYHLSLKTEIETPYSDSTSTGYIAATINVALDANATCAISIQRQWGYRRFPATALPN</sequence>
<dbReference type="AlphaFoldDB" id="A0A1Q9ANC8"/>
<comment type="caution">
    <text evidence="1">The sequence shown here is derived from an EMBL/GenBank/DDBJ whole genome shotgun (WGS) entry which is preliminary data.</text>
</comment>
<gene>
    <name evidence="1" type="ORF">BJF92_12310</name>
</gene>
<evidence type="ECO:0000313" key="1">
    <source>
        <dbReference type="EMBL" id="OLP56846.1"/>
    </source>
</evidence>
<organism evidence="1 2">
    <name type="scientific">Xaviernesmea rhizosphaerae</name>
    <dbReference type="NCBI Taxonomy" id="1672749"/>
    <lineage>
        <taxon>Bacteria</taxon>
        <taxon>Pseudomonadati</taxon>
        <taxon>Pseudomonadota</taxon>
        <taxon>Alphaproteobacteria</taxon>
        <taxon>Hyphomicrobiales</taxon>
        <taxon>Rhizobiaceae</taxon>
        <taxon>Rhizobium/Agrobacterium group</taxon>
        <taxon>Xaviernesmea</taxon>
    </lineage>
</organism>
<name>A0A1Q9ANC8_9HYPH</name>
<proteinExistence type="predicted"/>
<evidence type="ECO:0000313" key="2">
    <source>
        <dbReference type="Proteomes" id="UP000186143"/>
    </source>
</evidence>
<protein>
    <submittedName>
        <fullName evidence="1">Uncharacterized protein</fullName>
    </submittedName>
</protein>